<feature type="transmembrane region" description="Helical" evidence="7">
    <location>
        <begin position="270"/>
        <end position="290"/>
    </location>
</feature>
<feature type="transmembrane region" description="Helical" evidence="7">
    <location>
        <begin position="182"/>
        <end position="199"/>
    </location>
</feature>
<evidence type="ECO:0000313" key="10">
    <source>
        <dbReference type="Proteomes" id="UP001172681"/>
    </source>
</evidence>
<feature type="transmembrane region" description="Helical" evidence="7">
    <location>
        <begin position="415"/>
        <end position="440"/>
    </location>
</feature>
<feature type="compositionally biased region" description="Basic and acidic residues" evidence="6">
    <location>
        <begin position="8"/>
        <end position="17"/>
    </location>
</feature>
<feature type="transmembrane region" description="Helical" evidence="7">
    <location>
        <begin position="240"/>
        <end position="258"/>
    </location>
</feature>
<feature type="transmembrane region" description="Helical" evidence="7">
    <location>
        <begin position="475"/>
        <end position="494"/>
    </location>
</feature>
<keyword evidence="4 7" id="KW-1133">Transmembrane helix</keyword>
<dbReference type="InterPro" id="IPR011701">
    <property type="entry name" value="MFS"/>
</dbReference>
<dbReference type="PANTHER" id="PTHR23502:SF51">
    <property type="entry name" value="QUINIDINE RESISTANCE PROTEIN 1-RELATED"/>
    <property type="match status" value="1"/>
</dbReference>
<evidence type="ECO:0000313" key="9">
    <source>
        <dbReference type="EMBL" id="KAJ9643877.1"/>
    </source>
</evidence>
<dbReference type="GO" id="GO:0022857">
    <property type="term" value="F:transmembrane transporter activity"/>
    <property type="evidence" value="ECO:0007669"/>
    <property type="project" value="InterPro"/>
</dbReference>
<reference evidence="9" key="1">
    <citation type="submission" date="2022-10" db="EMBL/GenBank/DDBJ databases">
        <title>Culturing micro-colonial fungi from biological soil crusts in the Mojave desert and describing Neophaeococcomyces mojavensis, and introducing the new genera and species Taxawa tesnikishii.</title>
        <authorList>
            <person name="Kurbessoian T."/>
            <person name="Stajich J.E."/>
        </authorList>
    </citation>
    <scope>NUCLEOTIDE SEQUENCE</scope>
    <source>
        <strain evidence="9">TK_35</strain>
    </source>
</reference>
<keyword evidence="3 7" id="KW-0812">Transmembrane</keyword>
<dbReference type="SUPFAM" id="SSF103473">
    <property type="entry name" value="MFS general substrate transporter"/>
    <property type="match status" value="1"/>
</dbReference>
<dbReference type="AlphaFoldDB" id="A0AA38YCV5"/>
<dbReference type="Pfam" id="PF07690">
    <property type="entry name" value="MFS_1"/>
    <property type="match status" value="1"/>
</dbReference>
<keyword evidence="10" id="KW-1185">Reference proteome</keyword>
<feature type="domain" description="Major facilitator superfamily (MFS) profile" evidence="8">
    <location>
        <begin position="116"/>
        <end position="592"/>
    </location>
</feature>
<feature type="transmembrane region" description="Helical" evidence="7">
    <location>
        <begin position="383"/>
        <end position="403"/>
    </location>
</feature>
<evidence type="ECO:0000256" key="7">
    <source>
        <dbReference type="SAM" id="Phobius"/>
    </source>
</evidence>
<feature type="transmembrane region" description="Helical" evidence="7">
    <location>
        <begin position="541"/>
        <end position="562"/>
    </location>
</feature>
<comment type="subcellular location">
    <subcellularLocation>
        <location evidence="1">Membrane</location>
        <topology evidence="1">Multi-pass membrane protein</topology>
    </subcellularLocation>
</comment>
<keyword evidence="5 7" id="KW-0472">Membrane</keyword>
<dbReference type="FunFam" id="1.20.1720.10:FF:000009">
    <property type="entry name" value="MFS multidrug transporter"/>
    <property type="match status" value="1"/>
</dbReference>
<evidence type="ECO:0000256" key="5">
    <source>
        <dbReference type="ARBA" id="ARBA00023136"/>
    </source>
</evidence>
<feature type="transmembrane region" description="Helical" evidence="7">
    <location>
        <begin position="568"/>
        <end position="589"/>
    </location>
</feature>
<protein>
    <recommendedName>
        <fullName evidence="8">Major facilitator superfamily (MFS) profile domain-containing protein</fullName>
    </recommendedName>
</protein>
<dbReference type="EMBL" id="JAPDRN010000007">
    <property type="protein sequence ID" value="KAJ9643877.1"/>
    <property type="molecule type" value="Genomic_DNA"/>
</dbReference>
<dbReference type="InterPro" id="IPR020846">
    <property type="entry name" value="MFS_dom"/>
</dbReference>
<dbReference type="InterPro" id="IPR036259">
    <property type="entry name" value="MFS_trans_sf"/>
</dbReference>
<sequence length="681" mass="74879">MSSAPSTIEREQQDGLDGRQSLSGRRRSPTKEVEVNNDSGRGQQPYRSSSSGSSEHVPAATTADDDGHPVAMERIRTEQDQPTRDGQQMHAQRTTTNASAAGPVYSVFTKNQKRFIVFIASWAGFFSPVSGQIYFPALVPLARDLNVSDSLINLTLTSYMIFQGLAPTLVGDFADAAGRRPAYAVCFVVYIVANIALALQNSYAALFVLRCIQSTGSGATIAMCSAVVSDVATPAERGKYMGFTLAGSLLGPAIGPVVGGLLAEFLGWRAIFWFLTIMGAAFLIVFGIFFPETGAHGFRSCWPYVKLTEISLARNQVGNGSIPPKGWSMSLMNYLAIRKARNMRSEDYMSTTDEAETMATQRQKFRFPNPLRSMVLILDKENFLLLFYNAFLFAAFYDVTAAIPSQFEQIYNFSVLQIGLCYIPMGVGSMCAALVNGQLLDRNFARWCRRLGVAIKKGRDQDLSNFPIERVRLQVAMPAVYSTAVLVCLFGWIMQINGPLAAMVVVLFFMSLSMGIAFNVTSTLLIDFYPKSPATATAANNVVRCLLGAGATAAVIPMINAWGRGWTFTFLTLFLVATSPMLWVVYFLGPKWRKQRLERERSAKREKEEKARKEGQVENGENNRFEKAPVQGALPEMVGVVGKEKGMERTKETQPKEGDTERDGNDATILRTLSYESGLGV</sequence>
<feature type="transmembrane region" description="Helical" evidence="7">
    <location>
        <begin position="500"/>
        <end position="529"/>
    </location>
</feature>
<dbReference type="CDD" id="cd17323">
    <property type="entry name" value="MFS_Tpo1_MDR_like"/>
    <property type="match status" value="1"/>
</dbReference>
<evidence type="ECO:0000256" key="4">
    <source>
        <dbReference type="ARBA" id="ARBA00022989"/>
    </source>
</evidence>
<proteinExistence type="predicted"/>
<feature type="transmembrane region" description="Helical" evidence="7">
    <location>
        <begin position="151"/>
        <end position="170"/>
    </location>
</feature>
<dbReference type="Proteomes" id="UP001172681">
    <property type="component" value="Unassembled WGS sequence"/>
</dbReference>
<feature type="region of interest" description="Disordered" evidence="6">
    <location>
        <begin position="598"/>
        <end position="681"/>
    </location>
</feature>
<feature type="compositionally biased region" description="Basic and acidic residues" evidence="6">
    <location>
        <begin position="65"/>
        <end position="83"/>
    </location>
</feature>
<evidence type="ECO:0000259" key="8">
    <source>
        <dbReference type="PROSITE" id="PS50850"/>
    </source>
</evidence>
<feature type="region of interest" description="Disordered" evidence="6">
    <location>
        <begin position="1"/>
        <end position="97"/>
    </location>
</feature>
<evidence type="ECO:0000256" key="2">
    <source>
        <dbReference type="ARBA" id="ARBA00022448"/>
    </source>
</evidence>
<evidence type="ECO:0000256" key="3">
    <source>
        <dbReference type="ARBA" id="ARBA00022692"/>
    </source>
</evidence>
<organism evidence="9 10">
    <name type="scientific">Knufia peltigerae</name>
    <dbReference type="NCBI Taxonomy" id="1002370"/>
    <lineage>
        <taxon>Eukaryota</taxon>
        <taxon>Fungi</taxon>
        <taxon>Dikarya</taxon>
        <taxon>Ascomycota</taxon>
        <taxon>Pezizomycotina</taxon>
        <taxon>Eurotiomycetes</taxon>
        <taxon>Chaetothyriomycetidae</taxon>
        <taxon>Chaetothyriales</taxon>
        <taxon>Trichomeriaceae</taxon>
        <taxon>Knufia</taxon>
    </lineage>
</organism>
<feature type="compositionally biased region" description="Basic and acidic residues" evidence="6">
    <location>
        <begin position="642"/>
        <end position="665"/>
    </location>
</feature>
<feature type="transmembrane region" description="Helical" evidence="7">
    <location>
        <begin position="205"/>
        <end position="228"/>
    </location>
</feature>
<name>A0AA38YCV5_9EURO</name>
<feature type="compositionally biased region" description="Polar residues" evidence="6">
    <location>
        <begin position="84"/>
        <end position="97"/>
    </location>
</feature>
<evidence type="ECO:0000256" key="6">
    <source>
        <dbReference type="SAM" id="MobiDB-lite"/>
    </source>
</evidence>
<dbReference type="PANTHER" id="PTHR23502">
    <property type="entry name" value="MAJOR FACILITATOR SUPERFAMILY"/>
    <property type="match status" value="1"/>
</dbReference>
<feature type="transmembrane region" description="Helical" evidence="7">
    <location>
        <begin position="115"/>
        <end position="139"/>
    </location>
</feature>
<dbReference type="GO" id="GO:0005886">
    <property type="term" value="C:plasma membrane"/>
    <property type="evidence" value="ECO:0007669"/>
    <property type="project" value="TreeGrafter"/>
</dbReference>
<keyword evidence="2" id="KW-0813">Transport</keyword>
<accession>A0AA38YCV5</accession>
<dbReference type="PROSITE" id="PS50850">
    <property type="entry name" value="MFS"/>
    <property type="match status" value="1"/>
</dbReference>
<evidence type="ECO:0000256" key="1">
    <source>
        <dbReference type="ARBA" id="ARBA00004141"/>
    </source>
</evidence>
<comment type="caution">
    <text evidence="9">The sequence shown here is derived from an EMBL/GenBank/DDBJ whole genome shotgun (WGS) entry which is preliminary data.</text>
</comment>
<dbReference type="Gene3D" id="1.20.1720.10">
    <property type="entry name" value="Multidrug resistance protein D"/>
    <property type="match status" value="1"/>
</dbReference>
<feature type="compositionally biased region" description="Basic and acidic residues" evidence="6">
    <location>
        <begin position="598"/>
        <end position="627"/>
    </location>
</feature>
<dbReference type="Gene3D" id="1.20.1250.20">
    <property type="entry name" value="MFS general substrate transporter like domains"/>
    <property type="match status" value="1"/>
</dbReference>
<feature type="compositionally biased region" description="Low complexity" evidence="6">
    <location>
        <begin position="39"/>
        <end position="54"/>
    </location>
</feature>
<gene>
    <name evidence="9" type="ORF">H2204_002022</name>
</gene>